<dbReference type="Gene3D" id="3.90.230.10">
    <property type="entry name" value="Creatinase/methionine aminopeptidase superfamily"/>
    <property type="match status" value="1"/>
</dbReference>
<keyword evidence="5 6" id="KW-0378">Hydrolase</keyword>
<evidence type="ECO:0000259" key="8">
    <source>
        <dbReference type="Pfam" id="PF00557"/>
    </source>
</evidence>
<dbReference type="SUPFAM" id="SSF55920">
    <property type="entry name" value="Creatinase/aminopeptidase"/>
    <property type="match status" value="1"/>
</dbReference>
<comment type="catalytic activity">
    <reaction evidence="6 7">
        <text>Release of N-terminal amino acids, preferentially methionine, from peptides and arylamides.</text>
        <dbReference type="EC" id="3.4.11.18"/>
    </reaction>
</comment>
<feature type="binding site" evidence="6">
    <location>
        <position position="230"/>
    </location>
    <ligand>
        <name>a divalent metal cation</name>
        <dbReference type="ChEBI" id="CHEBI:60240"/>
        <label>2</label>
        <note>catalytic</note>
    </ligand>
</feature>
<dbReference type="Proteomes" id="UP000281261">
    <property type="component" value="Unassembled WGS sequence"/>
</dbReference>
<evidence type="ECO:0000256" key="2">
    <source>
        <dbReference type="ARBA" id="ARBA00022438"/>
    </source>
</evidence>
<dbReference type="InterPro" id="IPR001714">
    <property type="entry name" value="Pept_M24_MAP"/>
</dbReference>
<dbReference type="Pfam" id="PF00557">
    <property type="entry name" value="Peptidase_M24"/>
    <property type="match status" value="1"/>
</dbReference>
<dbReference type="AlphaFoldDB" id="A0A420ZE00"/>
<dbReference type="EC" id="3.4.11.18" evidence="6 7"/>
<evidence type="ECO:0000313" key="9">
    <source>
        <dbReference type="EMBL" id="RLC37905.1"/>
    </source>
</evidence>
<feature type="binding site" evidence="6">
    <location>
        <position position="173"/>
    </location>
    <ligand>
        <name>substrate</name>
    </ligand>
</feature>
<feature type="domain" description="Peptidase M24" evidence="8">
    <location>
        <begin position="9"/>
        <end position="237"/>
    </location>
</feature>
<feature type="binding site" evidence="6">
    <location>
        <position position="199"/>
    </location>
    <ligand>
        <name>a divalent metal cation</name>
        <dbReference type="ChEBI" id="CHEBI:60240"/>
        <label>2</label>
        <note>catalytic</note>
    </ligand>
</feature>
<dbReference type="PANTHER" id="PTHR43330:SF27">
    <property type="entry name" value="METHIONINE AMINOPEPTIDASE"/>
    <property type="match status" value="1"/>
</dbReference>
<feature type="binding site" evidence="6">
    <location>
        <position position="166"/>
    </location>
    <ligand>
        <name>a divalent metal cation</name>
        <dbReference type="ChEBI" id="CHEBI:60240"/>
        <label>2</label>
        <note>catalytic</note>
    </ligand>
</feature>
<accession>A0A420ZE00</accession>
<dbReference type="HAMAP" id="MF_01974">
    <property type="entry name" value="MetAP_1"/>
    <property type="match status" value="1"/>
</dbReference>
<protein>
    <recommendedName>
        <fullName evidence="6 7">Methionine aminopeptidase</fullName>
        <shortName evidence="6">MAP</shortName>
        <shortName evidence="6">MetAP</shortName>
        <ecNumber evidence="6 7">3.4.11.18</ecNumber>
    </recommendedName>
    <alternativeName>
        <fullName evidence="6">Peptidase M</fullName>
    </alternativeName>
</protein>
<evidence type="ECO:0000256" key="5">
    <source>
        <dbReference type="ARBA" id="ARBA00022801"/>
    </source>
</evidence>
<feature type="binding site" evidence="6">
    <location>
        <position position="75"/>
    </location>
    <ligand>
        <name>substrate</name>
    </ligand>
</feature>
<sequence>MQLSKTDIENMREGGRKLVEILAAIKREVRPGVSLVRLEEVAQAETKKQGGIPSFKGYQGYPAATCLSVNEQVVHCIPDDRILKEGDIITVDFGLFYKGLHTDAAVTFCVGKVSPEARRLLRGTYAALLAGTDQARPGNHVNDISAAIDRTLKANRLTTFRQFTGHGVGARLHQEPIIPNFSNPSQGMKLVPNMAIAIEPIVGLGSSEILTGDNGWNVSTKDGKLAAQFEHTVLITETGYEIITPIEKLVGS</sequence>
<proteinExistence type="inferred from homology"/>
<keyword evidence="4 6" id="KW-0479">Metal-binding</keyword>
<dbReference type="GO" id="GO:0070006">
    <property type="term" value="F:metalloaminopeptidase activity"/>
    <property type="evidence" value="ECO:0007669"/>
    <property type="project" value="UniProtKB-UniRule"/>
</dbReference>
<feature type="binding site" evidence="6">
    <location>
        <position position="230"/>
    </location>
    <ligand>
        <name>a divalent metal cation</name>
        <dbReference type="ChEBI" id="CHEBI:60240"/>
        <label>1</label>
    </ligand>
</feature>
<dbReference type="PRINTS" id="PR00599">
    <property type="entry name" value="MAPEPTIDASE"/>
</dbReference>
<feature type="binding site" evidence="6">
    <location>
        <position position="103"/>
    </location>
    <ligand>
        <name>a divalent metal cation</name>
        <dbReference type="ChEBI" id="CHEBI:60240"/>
        <label>1</label>
    </ligand>
</feature>
<evidence type="ECO:0000256" key="1">
    <source>
        <dbReference type="ARBA" id="ARBA00002521"/>
    </source>
</evidence>
<dbReference type="EMBL" id="QMNG01000001">
    <property type="protein sequence ID" value="RLC37905.1"/>
    <property type="molecule type" value="Genomic_DNA"/>
</dbReference>
<evidence type="ECO:0000256" key="4">
    <source>
        <dbReference type="ARBA" id="ARBA00022723"/>
    </source>
</evidence>
<dbReference type="CDD" id="cd01086">
    <property type="entry name" value="MetAP1"/>
    <property type="match status" value="1"/>
</dbReference>
<dbReference type="GO" id="GO:0006508">
    <property type="term" value="P:proteolysis"/>
    <property type="evidence" value="ECO:0007669"/>
    <property type="project" value="UniProtKB-KW"/>
</dbReference>
<dbReference type="PROSITE" id="PS00680">
    <property type="entry name" value="MAP_1"/>
    <property type="match status" value="1"/>
</dbReference>
<dbReference type="InterPro" id="IPR000994">
    <property type="entry name" value="Pept_M24"/>
</dbReference>
<organism evidence="9 10">
    <name type="scientific">candidate division Kazan bacterium</name>
    <dbReference type="NCBI Taxonomy" id="2202143"/>
    <lineage>
        <taxon>Bacteria</taxon>
        <taxon>Bacteria division Kazan-3B-28</taxon>
    </lineage>
</organism>
<dbReference type="PANTHER" id="PTHR43330">
    <property type="entry name" value="METHIONINE AMINOPEPTIDASE"/>
    <property type="match status" value="1"/>
</dbReference>
<comment type="caution">
    <text evidence="9">The sequence shown here is derived from an EMBL/GenBank/DDBJ whole genome shotgun (WGS) entry which is preliminary data.</text>
</comment>
<dbReference type="GO" id="GO:0005829">
    <property type="term" value="C:cytosol"/>
    <property type="evidence" value="ECO:0007669"/>
    <property type="project" value="TreeGrafter"/>
</dbReference>
<keyword evidence="3 6" id="KW-0645">Protease</keyword>
<comment type="function">
    <text evidence="1 6">Removes the N-terminal methionine from nascent proteins. The N-terminal methionine is often cleaved when the second residue in the primary sequence is small and uncharged (Met-Ala-, Cys, Gly, Pro, Ser, Thr, or Val). Requires deformylation of the N(alpha)-formylated initiator methionine before it can be hydrolyzed.</text>
</comment>
<dbReference type="GO" id="GO:0004239">
    <property type="term" value="F:initiator methionyl aminopeptidase activity"/>
    <property type="evidence" value="ECO:0007669"/>
    <property type="project" value="UniProtKB-UniRule"/>
</dbReference>
<evidence type="ECO:0000256" key="6">
    <source>
        <dbReference type="HAMAP-Rule" id="MF_01974"/>
    </source>
</evidence>
<name>A0A420ZE00_UNCK3</name>
<dbReference type="NCBIfam" id="TIGR00500">
    <property type="entry name" value="met_pdase_I"/>
    <property type="match status" value="1"/>
</dbReference>
<feature type="binding site" evidence="6">
    <location>
        <position position="92"/>
    </location>
    <ligand>
        <name>a divalent metal cation</name>
        <dbReference type="ChEBI" id="CHEBI:60240"/>
        <label>1</label>
    </ligand>
</feature>
<evidence type="ECO:0000313" key="10">
    <source>
        <dbReference type="Proteomes" id="UP000281261"/>
    </source>
</evidence>
<comment type="cofactor">
    <cofactor evidence="6">
        <name>Co(2+)</name>
        <dbReference type="ChEBI" id="CHEBI:48828"/>
    </cofactor>
    <cofactor evidence="6">
        <name>Zn(2+)</name>
        <dbReference type="ChEBI" id="CHEBI:29105"/>
    </cofactor>
    <cofactor evidence="6">
        <name>Mn(2+)</name>
        <dbReference type="ChEBI" id="CHEBI:29035"/>
    </cofactor>
    <cofactor evidence="6">
        <name>Fe(2+)</name>
        <dbReference type="ChEBI" id="CHEBI:29033"/>
    </cofactor>
    <text evidence="6">Binds 2 divalent metal cations per subunit. Has a high-affinity and a low affinity metal-binding site. The true nature of the physiological cofactor is under debate. The enzyme is active with cobalt, zinc, manganese or divalent iron ions. Most likely, methionine aminopeptidases function as mononuclear Fe(2+)-metalloproteases under physiological conditions, and the catalytically relevant metal-binding site has been assigned to the histidine-containing high-affinity site.</text>
</comment>
<gene>
    <name evidence="6 9" type="primary">map</name>
    <name evidence="9" type="ORF">DRH29_00630</name>
</gene>
<reference evidence="9 10" key="1">
    <citation type="submission" date="2018-06" db="EMBL/GenBank/DDBJ databases">
        <title>Extensive metabolic versatility and redundancy in microbially diverse, dynamic hydrothermal sediments.</title>
        <authorList>
            <person name="Dombrowski N."/>
            <person name="Teske A."/>
            <person name="Baker B.J."/>
        </authorList>
    </citation>
    <scope>NUCLEOTIDE SEQUENCE [LARGE SCALE GENOMIC DNA]</scope>
    <source>
        <strain evidence="9">B79_G16</strain>
    </source>
</reference>
<dbReference type="InterPro" id="IPR002467">
    <property type="entry name" value="Pept_M24A_MAP1"/>
</dbReference>
<feature type="binding site" evidence="6">
    <location>
        <position position="103"/>
    </location>
    <ligand>
        <name>a divalent metal cation</name>
        <dbReference type="ChEBI" id="CHEBI:60240"/>
        <label>2</label>
        <note>catalytic</note>
    </ligand>
</feature>
<evidence type="ECO:0000256" key="3">
    <source>
        <dbReference type="ARBA" id="ARBA00022670"/>
    </source>
</evidence>
<comment type="similarity">
    <text evidence="6">Belongs to the peptidase M24A family. Methionine aminopeptidase type 1 subfamily.</text>
</comment>
<evidence type="ECO:0000256" key="7">
    <source>
        <dbReference type="RuleBase" id="RU003653"/>
    </source>
</evidence>
<comment type="subunit">
    <text evidence="6">Monomer.</text>
</comment>
<dbReference type="GO" id="GO:0046872">
    <property type="term" value="F:metal ion binding"/>
    <property type="evidence" value="ECO:0007669"/>
    <property type="project" value="UniProtKB-UniRule"/>
</dbReference>
<dbReference type="InterPro" id="IPR036005">
    <property type="entry name" value="Creatinase/aminopeptidase-like"/>
</dbReference>
<keyword evidence="2 6" id="KW-0031">Aminopeptidase</keyword>